<dbReference type="Gene3D" id="3.80.30.30">
    <property type="match status" value="1"/>
</dbReference>
<evidence type="ECO:0000256" key="2">
    <source>
        <dbReference type="ARBA" id="ARBA00023004"/>
    </source>
</evidence>
<keyword evidence="3" id="KW-0411">Iron-sulfur</keyword>
<dbReference type="SMART" id="SM00729">
    <property type="entry name" value="Elp3"/>
    <property type="match status" value="1"/>
</dbReference>
<evidence type="ECO:0000256" key="3">
    <source>
        <dbReference type="ARBA" id="ARBA00023014"/>
    </source>
</evidence>
<dbReference type="EMBL" id="CP001083">
    <property type="protein sequence ID" value="ACQ51892.1"/>
    <property type="molecule type" value="Genomic_DNA"/>
</dbReference>
<dbReference type="CDD" id="cd01335">
    <property type="entry name" value="Radical_SAM"/>
    <property type="match status" value="1"/>
</dbReference>
<dbReference type="InterPro" id="IPR006638">
    <property type="entry name" value="Elp3/MiaA/NifB-like_rSAM"/>
</dbReference>
<dbReference type="PANTHER" id="PTHR43432:SF5">
    <property type="entry name" value="ELP3_MIAA_NIFB-LIKE RADICAL SAM CORE DOMAIN-CONTAINING PROTEIN"/>
    <property type="match status" value="1"/>
</dbReference>
<dbReference type="GO" id="GO:0003824">
    <property type="term" value="F:catalytic activity"/>
    <property type="evidence" value="ECO:0007669"/>
    <property type="project" value="InterPro"/>
</dbReference>
<dbReference type="SUPFAM" id="SSF102114">
    <property type="entry name" value="Radical SAM enzymes"/>
    <property type="match status" value="1"/>
</dbReference>
<dbReference type="SFLD" id="SFLDG01084">
    <property type="entry name" value="Uncharacterised_Radical_SAM_Su"/>
    <property type="match status" value="1"/>
</dbReference>
<dbReference type="Proteomes" id="UP000002333">
    <property type="component" value="Chromosome"/>
</dbReference>
<dbReference type="InterPro" id="IPR007197">
    <property type="entry name" value="rSAM"/>
</dbReference>
<reference evidence="5 6" key="1">
    <citation type="journal article" date="2007" name="PLoS ONE">
        <title>Analysis of the neurotoxin complex genes in Clostridium botulinum A1-A4 and B1 strains: BoNT/A3, /Ba4 and /B1 clusters are located within plasmids.</title>
        <authorList>
            <person name="Smith T.J."/>
            <person name="Hill K.K."/>
            <person name="Foley B.T."/>
            <person name="Detter J.C."/>
            <person name="Munk A.C."/>
            <person name="Bruce D.C."/>
            <person name="Doggett N.A."/>
            <person name="Smith L.A."/>
            <person name="Marks J.D."/>
            <person name="Xie G."/>
            <person name="Brettin T.S."/>
        </authorList>
    </citation>
    <scope>NUCLEOTIDE SEQUENCE [LARGE SCALE GENOMIC DNA]</scope>
    <source>
        <strain evidence="6">657 / Type Ba4</strain>
    </source>
</reference>
<keyword evidence="2" id="KW-0408">Iron</keyword>
<evidence type="ECO:0000313" key="6">
    <source>
        <dbReference type="Proteomes" id="UP000002333"/>
    </source>
</evidence>
<dbReference type="SFLD" id="SFLDS00029">
    <property type="entry name" value="Radical_SAM"/>
    <property type="match status" value="1"/>
</dbReference>
<dbReference type="Pfam" id="PF04055">
    <property type="entry name" value="Radical_SAM"/>
    <property type="match status" value="1"/>
</dbReference>
<feature type="domain" description="Elp3/MiaA/NifB-like radical SAM core" evidence="4">
    <location>
        <begin position="23"/>
        <end position="244"/>
    </location>
</feature>
<protein>
    <submittedName>
        <fullName evidence="5">Radical SAM-superfamily protein</fullName>
    </submittedName>
</protein>
<dbReference type="InterPro" id="IPR058240">
    <property type="entry name" value="rSAM_sf"/>
</dbReference>
<keyword evidence="1" id="KW-0479">Metal-binding</keyword>
<gene>
    <name evidence="5" type="ordered locus">CLJ_B1465</name>
</gene>
<dbReference type="InterPro" id="IPR040086">
    <property type="entry name" value="MJ0683-like"/>
</dbReference>
<organism evidence="5 6">
    <name type="scientific">Clostridium botulinum (strain 657 / Type Ba4)</name>
    <dbReference type="NCBI Taxonomy" id="515621"/>
    <lineage>
        <taxon>Bacteria</taxon>
        <taxon>Bacillati</taxon>
        <taxon>Bacillota</taxon>
        <taxon>Clostridia</taxon>
        <taxon>Eubacteriales</taxon>
        <taxon>Clostridiaceae</taxon>
        <taxon>Clostridium</taxon>
    </lineage>
</organism>
<proteinExistence type="predicted"/>
<dbReference type="AlphaFoldDB" id="A0A3F2ZQB3"/>
<dbReference type="GO" id="GO:0046872">
    <property type="term" value="F:metal ion binding"/>
    <property type="evidence" value="ECO:0007669"/>
    <property type="project" value="UniProtKB-KW"/>
</dbReference>
<dbReference type="GO" id="GO:0051536">
    <property type="term" value="F:iron-sulfur cluster binding"/>
    <property type="evidence" value="ECO:0007669"/>
    <property type="project" value="UniProtKB-KW"/>
</dbReference>
<name>A0A3F2ZQB3_CLOB6</name>
<evidence type="ECO:0000259" key="4">
    <source>
        <dbReference type="SMART" id="SM00729"/>
    </source>
</evidence>
<evidence type="ECO:0000256" key="1">
    <source>
        <dbReference type="ARBA" id="ARBA00022723"/>
    </source>
</evidence>
<sequence>MDKIIFKEETCKSALTRLKRRIPYGWDLNIYRGCQHGCKYCYAVYSHKYLESVNFFTDIHIKTNIVDELEKELRNNSWKREVVNIGGVTDSYQPAEDKYELMPEILKLFIKYKTPAIISTKSKLILRDYDLIDELSRITYVNIAETITTMDENVRRKIEPFGATSLERFEALKEFRKTNASTGLHVMPIIPYITDSYENFHNMFNMASNCKVNYVLPGTLYLRGDTRRLFFNFIKEEYTHLYEKLQALYSKGGASKEYKEKLYLVVNGLRDKYNLSSSYTKAMKEKMNTEENIQISLFDKD</sequence>
<reference evidence="6" key="2">
    <citation type="submission" date="2008-05" db="EMBL/GenBank/DDBJ databases">
        <title>Genome sequence of Clostridium botulinum Ba4 strain 657.</title>
        <authorList>
            <person name="Shrivastava S."/>
            <person name="Brown J.L."/>
            <person name="Bruce D."/>
            <person name="Detter C."/>
            <person name="Munk C."/>
            <person name="Smith L.A."/>
            <person name="Smith T.J."/>
            <person name="Sutton G."/>
            <person name="Brettin T.S."/>
        </authorList>
    </citation>
    <scope>NUCLEOTIDE SEQUENCE [LARGE SCALE GENOMIC DNA]</scope>
    <source>
        <strain evidence="6">657 / Type Ba4</strain>
    </source>
</reference>
<dbReference type="PANTHER" id="PTHR43432">
    <property type="entry name" value="SLR0285 PROTEIN"/>
    <property type="match status" value="1"/>
</dbReference>
<dbReference type="KEGG" id="cbi:CLJ_B1465"/>
<evidence type="ECO:0000313" key="5">
    <source>
        <dbReference type="EMBL" id="ACQ51892.1"/>
    </source>
</evidence>
<dbReference type="RefSeq" id="WP_004442058.1">
    <property type="nucleotide sequence ID" value="NC_012658.1"/>
</dbReference>
<accession>A0A3F2ZQB3</accession>